<feature type="domain" description="Glycosyltransferase 2-like" evidence="1">
    <location>
        <begin position="430"/>
        <end position="509"/>
    </location>
</feature>
<comment type="caution">
    <text evidence="2">The sequence shown here is derived from an EMBL/GenBank/DDBJ whole genome shotgun (WGS) entry which is preliminary data.</text>
</comment>
<dbReference type="SUPFAM" id="SSF53448">
    <property type="entry name" value="Nucleotide-diphospho-sugar transferases"/>
    <property type="match status" value="1"/>
</dbReference>
<reference evidence="2" key="1">
    <citation type="submission" date="2019-10" db="EMBL/GenBank/DDBJ databases">
        <title>Metagenomic sequencing of thiosulfate-disproportionating enrichment culture.</title>
        <authorList>
            <person name="Umezawa K."/>
            <person name="Kojima H."/>
            <person name="Fukui M."/>
        </authorList>
    </citation>
    <scope>NUCLEOTIDE SEQUENCE</scope>
    <source>
        <strain evidence="2">45J</strain>
    </source>
</reference>
<dbReference type="PANTHER" id="PTHR43179">
    <property type="entry name" value="RHAMNOSYLTRANSFERASE WBBL"/>
    <property type="match status" value="1"/>
</dbReference>
<name>A0A5J4KWK1_9ZZZZ</name>
<dbReference type="SUPFAM" id="SSF53756">
    <property type="entry name" value="UDP-Glycosyltransferase/glycogen phosphorylase"/>
    <property type="match status" value="1"/>
</dbReference>
<dbReference type="InterPro" id="IPR001173">
    <property type="entry name" value="Glyco_trans_2-like"/>
</dbReference>
<gene>
    <name evidence="2" type="ORF">A45J_0060</name>
</gene>
<organism evidence="2">
    <name type="scientific">hot springs metagenome</name>
    <dbReference type="NCBI Taxonomy" id="433727"/>
    <lineage>
        <taxon>unclassified sequences</taxon>
        <taxon>metagenomes</taxon>
        <taxon>ecological metagenomes</taxon>
    </lineage>
</organism>
<dbReference type="EMBL" id="BLAB01000001">
    <property type="protein sequence ID" value="GER92345.1"/>
    <property type="molecule type" value="Genomic_DNA"/>
</dbReference>
<proteinExistence type="predicted"/>
<evidence type="ECO:0000259" key="1">
    <source>
        <dbReference type="Pfam" id="PF00535"/>
    </source>
</evidence>
<dbReference type="PANTHER" id="PTHR43179:SF7">
    <property type="entry name" value="RHAMNOSYLTRANSFERASE WBBL"/>
    <property type="match status" value="1"/>
</dbReference>
<dbReference type="AlphaFoldDB" id="A0A5J4KWK1"/>
<accession>A0A5J4KWK1</accession>
<sequence>MRLKGKRIACFVALPHHTRFLLPVTETAKKYGADILFFLTTSDYPFERDLFKKKIAYKYLNEYMNDEIRDKIENSFNMFLNQWSEKLFYWDGFRQWTFLEQERMMSSCFEEYFCLEEFIRKERPDVFIALHERNRWGKIIGHLSYKYAIPFITLQEGDYHEDRLSFSAHNEYSIVNLLWGEATKNMLVRHKCPEDKIILVGNTHLDNAKKIYSEPAKIKQIKHELKIPSDKRVLFFLIDLEWGAVMDGWVWETFLKGLREDIVAVFKWHPNVSHGTYLKIEENIKNVAPSAIVLHTYDPYALLGIADYCVTLGKTTLALEAVAFGKPLFAIPSRDGTKDYYVQMGVAQSVSPPGNWKALYDTIENGVPEDIKRNADEYLRKSFYRLDGRAVERAIEVISYILECRMDKRAKEQKCNSVTAQKELQNSRVSFIIPSGNDAEALLSTLTSLSQNVKYPDWEVVIVINSEDVKEILSGISGDVKIVESHGDDLSLLYNKGAEAASGGHLIFMKPGIVYFKDDGLLDAMKDSIAGMALRNPDMTPYCLGIGFDFNFAPYFIKEEHQGSTPTDQHITHSLPHAVGGGLLGMYRDIFEEIGGFDEGIANHLIEADICLSAKAHGYSITYLPDCLSIVYKETFVQKAGDRGQTTEEDWKRRIKFFAKWWGKLPKDDDYIKFAGDLLKV</sequence>
<dbReference type="Pfam" id="PF00535">
    <property type="entry name" value="Glycos_transf_2"/>
    <property type="match status" value="1"/>
</dbReference>
<protein>
    <recommendedName>
        <fullName evidence="1">Glycosyltransferase 2-like domain-containing protein</fullName>
    </recommendedName>
</protein>
<dbReference type="InterPro" id="IPR029044">
    <property type="entry name" value="Nucleotide-diphossugar_trans"/>
</dbReference>
<evidence type="ECO:0000313" key="2">
    <source>
        <dbReference type="EMBL" id="GER92345.1"/>
    </source>
</evidence>
<dbReference type="Gene3D" id="3.90.550.10">
    <property type="entry name" value="Spore Coat Polysaccharide Biosynthesis Protein SpsA, Chain A"/>
    <property type="match status" value="1"/>
</dbReference>